<dbReference type="GO" id="GO:0005576">
    <property type="term" value="C:extracellular region"/>
    <property type="evidence" value="ECO:0007669"/>
    <property type="project" value="InterPro"/>
</dbReference>
<accession>A0AAW2YXY8</accession>
<name>A0AAW2YXY8_9EUKA</name>
<dbReference type="Pfam" id="PF00811">
    <property type="entry name" value="Ependymin"/>
    <property type="match status" value="1"/>
</dbReference>
<dbReference type="PANTHER" id="PTHR10697">
    <property type="entry name" value="MAMMALIAN EPENDYMIN-RELATED PROTEIN 1"/>
    <property type="match status" value="1"/>
</dbReference>
<keyword evidence="1" id="KW-0732">Signal</keyword>
<dbReference type="EMBL" id="JAOPGA020000797">
    <property type="protein sequence ID" value="KAL0481873.1"/>
    <property type="molecule type" value="Genomic_DNA"/>
</dbReference>
<dbReference type="GO" id="GO:0005509">
    <property type="term" value="F:calcium ion binding"/>
    <property type="evidence" value="ECO:0007669"/>
    <property type="project" value="InterPro"/>
</dbReference>
<sequence length="215" mass="24548">MKFIVLALIALIAFAVAQHQHCIEHSFTVTSLLLVPSKRYDDEHNIYFDADNQRQRLDVHEFEPEEKHFTIIDRYDLKKSFLIDSVAKTCTVHPLSGELEPYCLNDNAKHVGTLSLGGQLKCDIYTQEAFGFDTRYVLASHSDIPINIFSKGVAHHDTAASIQEWYNYQHGIKDASVFDVPPECNKQNARMVKADSEAARIFKKANVIKRAYMKM</sequence>
<evidence type="ECO:0000313" key="2">
    <source>
        <dbReference type="EMBL" id="KAL0481873.1"/>
    </source>
</evidence>
<proteinExistence type="predicted"/>
<organism evidence="2 3">
    <name type="scientific">Acrasis kona</name>
    <dbReference type="NCBI Taxonomy" id="1008807"/>
    <lineage>
        <taxon>Eukaryota</taxon>
        <taxon>Discoba</taxon>
        <taxon>Heterolobosea</taxon>
        <taxon>Tetramitia</taxon>
        <taxon>Eutetramitia</taxon>
        <taxon>Acrasidae</taxon>
        <taxon>Acrasis</taxon>
    </lineage>
</organism>
<evidence type="ECO:0000313" key="3">
    <source>
        <dbReference type="Proteomes" id="UP001431209"/>
    </source>
</evidence>
<dbReference type="Proteomes" id="UP001431209">
    <property type="component" value="Unassembled WGS sequence"/>
</dbReference>
<dbReference type="GO" id="GO:0005764">
    <property type="term" value="C:lysosome"/>
    <property type="evidence" value="ECO:0007669"/>
    <property type="project" value="TreeGrafter"/>
</dbReference>
<dbReference type="PANTHER" id="PTHR10697:SF1">
    <property type="entry name" value="MAMMALIAN EPENDYMIN-RELATED PROTEIN 1"/>
    <property type="match status" value="1"/>
</dbReference>
<dbReference type="InterPro" id="IPR001299">
    <property type="entry name" value="Ependymin"/>
</dbReference>
<feature type="chain" id="PRO_5043677338" evidence="1">
    <location>
        <begin position="18"/>
        <end position="215"/>
    </location>
</feature>
<feature type="signal peptide" evidence="1">
    <location>
        <begin position="1"/>
        <end position="17"/>
    </location>
</feature>
<reference evidence="2 3" key="1">
    <citation type="submission" date="2024-03" db="EMBL/GenBank/DDBJ databases">
        <title>The Acrasis kona genome and developmental transcriptomes reveal deep origins of eukaryotic multicellular pathways.</title>
        <authorList>
            <person name="Sheikh S."/>
            <person name="Fu C.-J."/>
            <person name="Brown M.W."/>
            <person name="Baldauf S.L."/>
        </authorList>
    </citation>
    <scope>NUCLEOTIDE SEQUENCE [LARGE SCALE GENOMIC DNA]</scope>
    <source>
        <strain evidence="2 3">ATCC MYA-3509</strain>
    </source>
</reference>
<keyword evidence="3" id="KW-1185">Reference proteome</keyword>
<gene>
    <name evidence="2" type="ORF">AKO1_011303</name>
</gene>
<dbReference type="GO" id="GO:0007160">
    <property type="term" value="P:cell-matrix adhesion"/>
    <property type="evidence" value="ECO:0007669"/>
    <property type="project" value="InterPro"/>
</dbReference>
<evidence type="ECO:0000256" key="1">
    <source>
        <dbReference type="SAM" id="SignalP"/>
    </source>
</evidence>
<comment type="caution">
    <text evidence="2">The sequence shown here is derived from an EMBL/GenBank/DDBJ whole genome shotgun (WGS) entry which is preliminary data.</text>
</comment>
<dbReference type="AlphaFoldDB" id="A0AAW2YXY8"/>
<protein>
    <submittedName>
        <fullName evidence="2">Uncharacterized protein</fullName>
    </submittedName>
</protein>